<evidence type="ECO:0000313" key="3">
    <source>
        <dbReference type="EMBL" id="QPC61914.1"/>
    </source>
</evidence>
<dbReference type="OrthoDB" id="10287342at2759"/>
<organism evidence="2 4">
    <name type="scientific">Fusarium culmorum</name>
    <dbReference type="NCBI Taxonomy" id="5516"/>
    <lineage>
        <taxon>Eukaryota</taxon>
        <taxon>Fungi</taxon>
        <taxon>Dikarya</taxon>
        <taxon>Ascomycota</taxon>
        <taxon>Pezizomycotina</taxon>
        <taxon>Sordariomycetes</taxon>
        <taxon>Hypocreomycetidae</taxon>
        <taxon>Hypocreales</taxon>
        <taxon>Nectriaceae</taxon>
        <taxon>Fusarium</taxon>
    </lineage>
</organism>
<reference evidence="2 4" key="1">
    <citation type="submission" date="2018-02" db="EMBL/GenBank/DDBJ databases">
        <title>Fusarium culmorum secondary metabolites in fungal-bacterial-plant interactions.</title>
        <authorList>
            <person name="Schmidt R."/>
        </authorList>
    </citation>
    <scope>NUCLEOTIDE SEQUENCE [LARGE SCALE GENOMIC DNA]</scope>
    <source>
        <strain evidence="2 4">PV</strain>
    </source>
</reference>
<keyword evidence="4" id="KW-1185">Reference proteome</keyword>
<feature type="compositionally biased region" description="Polar residues" evidence="1">
    <location>
        <begin position="41"/>
        <end position="51"/>
    </location>
</feature>
<protein>
    <submittedName>
        <fullName evidence="2">Uncharacterized protein</fullName>
    </submittedName>
</protein>
<evidence type="ECO:0000313" key="2">
    <source>
        <dbReference type="EMBL" id="PTD05182.1"/>
    </source>
</evidence>
<name>A0A2T4GNP9_FUSCU</name>
<dbReference type="AlphaFoldDB" id="A0A2T4GNP9"/>
<dbReference type="Proteomes" id="UP000241587">
    <property type="component" value="Unassembled WGS sequence"/>
</dbReference>
<reference evidence="3" key="2">
    <citation type="submission" date="2020-11" db="EMBL/GenBank/DDBJ databases">
        <title>The chromosome-scale genome resource for two endophytic Fusarium species: F. culmorum and F. pseudograminearum.</title>
        <authorList>
            <person name="Yuan Z."/>
        </authorList>
    </citation>
    <scope>NUCLEOTIDE SEQUENCE</scope>
    <source>
        <strain evidence="3">Class2-1B</strain>
    </source>
</reference>
<dbReference type="OMA" id="WLYQRAN"/>
<feature type="compositionally biased region" description="Polar residues" evidence="1">
    <location>
        <begin position="1"/>
        <end position="17"/>
    </location>
</feature>
<dbReference type="EMBL" id="PVEM01000012">
    <property type="protein sequence ID" value="PTD05182.1"/>
    <property type="molecule type" value="Genomic_DNA"/>
</dbReference>
<feature type="region of interest" description="Disordered" evidence="1">
    <location>
        <begin position="1"/>
        <end position="92"/>
    </location>
</feature>
<dbReference type="Proteomes" id="UP000663297">
    <property type="component" value="Chromosome 2"/>
</dbReference>
<dbReference type="EMBL" id="CP064748">
    <property type="protein sequence ID" value="QPC61914.1"/>
    <property type="molecule type" value="Genomic_DNA"/>
</dbReference>
<accession>A0A2T4GNP9</accession>
<evidence type="ECO:0000313" key="4">
    <source>
        <dbReference type="Proteomes" id="UP000241587"/>
    </source>
</evidence>
<gene>
    <name evidence="2" type="ORF">FCULG_00001338</name>
    <name evidence="3" type="ORF">HYE67_004145</name>
</gene>
<proteinExistence type="predicted"/>
<sequence>MDESNASASASQRSMNGQRKVMCDPSNLDRSVTEAPRTPSFIPNGSLSPGSMSLLFDTPQTIVGRPSRSRGVRGTDPSSVIGKGSDARASPVQPAAALSWLYQRANKMKWNGLFNETGLRDLGYNLTAIVDL</sequence>
<evidence type="ECO:0000256" key="1">
    <source>
        <dbReference type="SAM" id="MobiDB-lite"/>
    </source>
</evidence>